<evidence type="ECO:0000256" key="10">
    <source>
        <dbReference type="ARBA" id="ARBA00047833"/>
    </source>
</evidence>
<dbReference type="Gene3D" id="3.40.50.12780">
    <property type="entry name" value="N-terminal domain of ligase-like"/>
    <property type="match status" value="1"/>
</dbReference>
<evidence type="ECO:0000256" key="8">
    <source>
        <dbReference type="ARBA" id="ARBA00023306"/>
    </source>
</evidence>
<dbReference type="InterPro" id="IPR036615">
    <property type="entry name" value="Mur_ligase_C_dom_sf"/>
</dbReference>
<dbReference type="SUPFAM" id="SSF51984">
    <property type="entry name" value="MurCD N-terminal domain"/>
    <property type="match status" value="1"/>
</dbReference>
<feature type="domain" description="Carrier" evidence="12">
    <location>
        <begin position="984"/>
        <end position="1060"/>
    </location>
</feature>
<dbReference type="SUPFAM" id="SSF56801">
    <property type="entry name" value="Acetyl-CoA synthetase-like"/>
    <property type="match status" value="1"/>
</dbReference>
<gene>
    <name evidence="11 13" type="primary">murC</name>
    <name evidence="13" type="ORF">DP176_08385</name>
</gene>
<dbReference type="InterPro" id="IPR000713">
    <property type="entry name" value="Mur_ligase_N"/>
</dbReference>
<comment type="similarity">
    <text evidence="11">Belongs to the MurCDEF family.</text>
</comment>
<dbReference type="Gene3D" id="3.90.190.20">
    <property type="entry name" value="Mur ligase, C-terminal domain"/>
    <property type="match status" value="1"/>
</dbReference>
<keyword evidence="7 11" id="KW-0573">Peptidoglycan synthesis</keyword>
<keyword evidence="3 11" id="KW-0963">Cytoplasm</keyword>
<proteinExistence type="inferred from homology"/>
<comment type="caution">
    <text evidence="13">The sequence shown here is derived from an EMBL/GenBank/DDBJ whole genome shotgun (WGS) entry which is preliminary data.</text>
</comment>
<feature type="binding site" evidence="11">
    <location>
        <begin position="116"/>
        <end position="122"/>
    </location>
    <ligand>
        <name>ATP</name>
        <dbReference type="ChEBI" id="CHEBI:30616"/>
    </ligand>
</feature>
<dbReference type="PROSITE" id="PS00012">
    <property type="entry name" value="PHOSPHOPANTETHEINE"/>
    <property type="match status" value="1"/>
</dbReference>
<protein>
    <recommendedName>
        <fullName evidence="1 11">UDP-N-acetylmuramate--L-alanine ligase</fullName>
        <ecNumber evidence="1 11">6.3.2.8</ecNumber>
    </recommendedName>
    <alternativeName>
        <fullName evidence="11">UDP-N-acetylmuramoyl-L-alanine synthetase</fullName>
    </alternativeName>
</protein>
<dbReference type="RefSeq" id="WP_112238621.1">
    <property type="nucleotide sequence ID" value="NZ_QMCH01000014.1"/>
</dbReference>
<evidence type="ECO:0000256" key="1">
    <source>
        <dbReference type="ARBA" id="ARBA00012211"/>
    </source>
</evidence>
<dbReference type="Pfam" id="PF00550">
    <property type="entry name" value="PP-binding"/>
    <property type="match status" value="1"/>
</dbReference>
<dbReference type="PANTHER" id="PTHR45527:SF1">
    <property type="entry name" value="FATTY ACID SYNTHASE"/>
    <property type="match status" value="1"/>
</dbReference>
<dbReference type="Pfam" id="PF01225">
    <property type="entry name" value="Mur_ligase"/>
    <property type="match status" value="1"/>
</dbReference>
<keyword evidence="11 13" id="KW-0436">Ligase</keyword>
<dbReference type="Gene3D" id="1.10.1200.10">
    <property type="entry name" value="ACP-like"/>
    <property type="match status" value="1"/>
</dbReference>
<evidence type="ECO:0000256" key="11">
    <source>
        <dbReference type="HAMAP-Rule" id="MF_00046"/>
    </source>
</evidence>
<dbReference type="PROSITE" id="PS00455">
    <property type="entry name" value="AMP_BINDING"/>
    <property type="match status" value="1"/>
</dbReference>
<dbReference type="SUPFAM" id="SSF53474">
    <property type="entry name" value="alpha/beta-Hydrolases"/>
    <property type="match status" value="1"/>
</dbReference>
<comment type="catalytic activity">
    <reaction evidence="10 11">
        <text>UDP-N-acetyl-alpha-D-muramate + L-alanine + ATP = UDP-N-acetyl-alpha-D-muramoyl-L-alanine + ADP + phosphate + H(+)</text>
        <dbReference type="Rhea" id="RHEA:23372"/>
        <dbReference type="ChEBI" id="CHEBI:15378"/>
        <dbReference type="ChEBI" id="CHEBI:30616"/>
        <dbReference type="ChEBI" id="CHEBI:43474"/>
        <dbReference type="ChEBI" id="CHEBI:57972"/>
        <dbReference type="ChEBI" id="CHEBI:70757"/>
        <dbReference type="ChEBI" id="CHEBI:83898"/>
        <dbReference type="ChEBI" id="CHEBI:456216"/>
        <dbReference type="EC" id="6.3.2.8"/>
    </reaction>
</comment>
<evidence type="ECO:0000313" key="13">
    <source>
        <dbReference type="EMBL" id="RAZ40804.1"/>
    </source>
</evidence>
<dbReference type="Pfam" id="PF08245">
    <property type="entry name" value="Mur_ligase_M"/>
    <property type="match status" value="1"/>
</dbReference>
<evidence type="ECO:0000313" key="14">
    <source>
        <dbReference type="Proteomes" id="UP000251072"/>
    </source>
</evidence>
<evidence type="ECO:0000256" key="5">
    <source>
        <dbReference type="ARBA" id="ARBA00022618"/>
    </source>
</evidence>
<dbReference type="HAMAP" id="MF_00046">
    <property type="entry name" value="MurC"/>
    <property type="match status" value="1"/>
</dbReference>
<dbReference type="InterPro" id="IPR004101">
    <property type="entry name" value="Mur_ligase_C"/>
</dbReference>
<dbReference type="NCBIfam" id="TIGR01733">
    <property type="entry name" value="AA-adenyl-dom"/>
    <property type="match status" value="1"/>
</dbReference>
<keyword evidence="14" id="KW-1185">Reference proteome</keyword>
<dbReference type="Gene3D" id="3.40.1190.10">
    <property type="entry name" value="Mur-like, catalytic domain"/>
    <property type="match status" value="1"/>
</dbReference>
<comment type="pathway">
    <text evidence="11">Cell wall biogenesis; peptidoglycan biosynthesis.</text>
</comment>
<accession>A0ABX9F7N1</accession>
<dbReference type="InterPro" id="IPR029058">
    <property type="entry name" value="AB_hydrolase_fold"/>
</dbReference>
<dbReference type="Gene3D" id="3.40.50.720">
    <property type="entry name" value="NAD(P)-binding Rossmann-like Domain"/>
    <property type="match status" value="1"/>
</dbReference>
<keyword evidence="11" id="KW-0547">Nucleotide-binding</keyword>
<keyword evidence="8 11" id="KW-0131">Cell cycle</keyword>
<name>A0ABX9F7N1_9BURK</name>
<dbReference type="PROSITE" id="PS50075">
    <property type="entry name" value="CARRIER"/>
    <property type="match status" value="1"/>
</dbReference>
<dbReference type="InterPro" id="IPR006162">
    <property type="entry name" value="Ppantetheine_attach_site"/>
</dbReference>
<sequence>MVKALKGMPHSVHLIGIGGSGMSSLAECLLQLGLSVSGSDLQLNETTKALTNNGAIIFEGHARAHIRNAQLVIVSDAISKANIELNEASLLNIPILSRVACLDLICQNKNTVMVSGSHGKTTTSSMVTCILKANGADPSFSLGADILDLDSTRAHIGDGKHFVAEACEAFRNLYHFHPNIAVITNIDNEHLNHYGSQRELDTAFLAFANRAKQSVVINGDDIGAQRIIGRIKQKIISYGFSNENTLIAYDYISQPNGSIFKVKIGDALLGVIELIIPGHHVAMNAICSIATCLELGIDFQTIAKSLHAFTGASRRWERYPSSNGQIIIDDFAHHPTQIAAIAQTAITSREANQRLIIAFQPQLYSRTKSMLNEFGRELARFDLVLLLEIDSAGEMSNEKISSSELAQVITQFSGKVELYPDVDTLINDATHIFKENDFIIIAGPGNINSLAKKLSAPKVNDDSVAKVTEEPISAFIENISETKLASEIVELTVLSLFKEQVDMRSNNTAIRQDDQVFSYAQLDLISNKYAEILHSKGVNAGDTIGVYMRPCMESAILTVAIAKIGAIYLPIDTAIPGDRAQYMLDESKAKLVITNLGSIKNAQTLSLREINESVLSNTTASTNQIFHTSIASDIAYICFTSGTTGKPKGIPIHHGALVNLVLGTRDRFSINSESKTLFNTALSFDVSLGEIWITLCGGGELCCPGSDRPLAGEQLGNFIQSLEISHLILTPSLLNTIQIRSFPFLKYIIVAGEACPQKLADAWAPNYVFFNAYGPTEATIYTSVARCHATQPVTIGEPLPNITTYILDTTLNKTTFGSMGEIYIGGIGLSRGYINLPHETKERFIWLNNERLYRTGDLGRRLKSGEIEYLGRIDNQVKILGHRIELEEVESVVKGFSEIADAIIAVDERLDGKDLVCFAVLSDPLIFDWPNFREKLSGWLPTFMLPTHFIPVNEIPLTPNGKRNRTGLLSKYRNRLYQRLDFTAPRTPTEIRLLALWKNCLQVDFDIGVYENFISMGGDSLKGLELLTEVESEFNVLFPVGYFGRISTIWRMAAMLDELSWVFSNAKENETDLFTSSRIYRGLRDTTAGWKGGRKNEDSIIVSIGEVEAKHQVYLCLQTYEELSSIAWCLGDRFRVHGMRSGHLLTDYNAQDTEKICNYYVTEILTISSSRKIILGGICQGGKIAIRIAELLRERGIEIDLLILAEQMHLEPTPEKIAFFYSEDSKINPFRRFPDRLNTYDSLYGERYSVDIVPGIHGTIHREPQVYIMTDKIKQYLGFSDDLAIEHTQINKDLTATANTKLLEASGLFSASYYTSQFSNDHYFKFGPAYDYVTNGWHKGLDPCPFFSSLGYLRRSPDVMAAGVNPLVHFLQHGIREGRIGWTEQDILIWQKDWNNNPDLALQIINSNSKDWPLLKSGQVVNIYTHSRGHMVFNEIQELLIQGFSAIGIECLKGDEKSIKKRGFFLGESNLKIIIAPHEFFFLNDAPKSEDVDWNRAILLNSEQLPSTWLRKALPFLLKARFVLDMNVQTAASLSQLGINVRFLPLGYVPGKPTSQGLRRTPLFHREIDLLWVGTNSERRERFMAQHPSLFADRKNFIRLVKAGLTLSADDPESISSAEFAGLGQRSKILLNVHHFDTPYFEWQRLIHFGLLQGCCVVTETVSRPPGLMPGVHYFEESNSNLPELVAWLLDDPEGRECAEKVSAAGHQAAIDLYPLDQTLTKLFDII</sequence>
<keyword evidence="11" id="KW-0067">ATP-binding</keyword>
<dbReference type="NCBIfam" id="TIGR01082">
    <property type="entry name" value="murC"/>
    <property type="match status" value="1"/>
</dbReference>
<evidence type="ECO:0000256" key="4">
    <source>
        <dbReference type="ARBA" id="ARBA00022553"/>
    </source>
</evidence>
<evidence type="ECO:0000256" key="6">
    <source>
        <dbReference type="ARBA" id="ARBA00022960"/>
    </source>
</evidence>
<dbReference type="SUPFAM" id="SSF47336">
    <property type="entry name" value="ACP-like"/>
    <property type="match status" value="1"/>
</dbReference>
<dbReference type="InterPro" id="IPR005758">
    <property type="entry name" value="UDP-N-AcMur_Ala_ligase_MurC"/>
</dbReference>
<evidence type="ECO:0000256" key="3">
    <source>
        <dbReference type="ARBA" id="ARBA00022490"/>
    </source>
</evidence>
<dbReference type="InterPro" id="IPR009081">
    <property type="entry name" value="PP-bd_ACP"/>
</dbReference>
<dbReference type="InterPro" id="IPR020845">
    <property type="entry name" value="AMP-binding_CS"/>
</dbReference>
<dbReference type="InterPro" id="IPR045851">
    <property type="entry name" value="AMP-bd_C_sf"/>
</dbReference>
<dbReference type="Gene3D" id="3.40.50.1820">
    <property type="entry name" value="alpha/beta hydrolase"/>
    <property type="match status" value="1"/>
</dbReference>
<evidence type="ECO:0000259" key="12">
    <source>
        <dbReference type="PROSITE" id="PS50075"/>
    </source>
</evidence>
<comment type="function">
    <text evidence="11">Cell wall formation.</text>
</comment>
<keyword evidence="2" id="KW-0596">Phosphopantetheine</keyword>
<comment type="subcellular location">
    <subcellularLocation>
        <location evidence="11">Cytoplasm</location>
    </subcellularLocation>
</comment>
<dbReference type="InterPro" id="IPR036736">
    <property type="entry name" value="ACP-like_sf"/>
</dbReference>
<dbReference type="GO" id="GO:0008763">
    <property type="term" value="F:UDP-N-acetylmuramate-L-alanine ligase activity"/>
    <property type="evidence" value="ECO:0007669"/>
    <property type="project" value="UniProtKB-EC"/>
</dbReference>
<evidence type="ECO:0000256" key="9">
    <source>
        <dbReference type="ARBA" id="ARBA00023316"/>
    </source>
</evidence>
<reference evidence="13 14" key="1">
    <citation type="submission" date="2018-06" db="EMBL/GenBank/DDBJ databases">
        <title>Genome of strain Polynucleobacter sp. FUKU-NW-11.</title>
        <authorList>
            <person name="Hahn M.W."/>
        </authorList>
    </citation>
    <scope>NUCLEOTIDE SEQUENCE [LARGE SCALE GENOMIC DNA]</scope>
    <source>
        <strain evidence="14">FUKU-NW11</strain>
    </source>
</reference>
<dbReference type="CDD" id="cd05930">
    <property type="entry name" value="A_NRPS"/>
    <property type="match status" value="1"/>
</dbReference>
<dbReference type="EMBL" id="QMCH01000014">
    <property type="protein sequence ID" value="RAZ40804.1"/>
    <property type="molecule type" value="Genomic_DNA"/>
</dbReference>
<dbReference type="SUPFAM" id="SSF53623">
    <property type="entry name" value="MurD-like peptide ligases, catalytic domain"/>
    <property type="match status" value="1"/>
</dbReference>
<dbReference type="InterPro" id="IPR036565">
    <property type="entry name" value="Mur-like_cat_sf"/>
</dbReference>
<dbReference type="InterPro" id="IPR010071">
    <property type="entry name" value="AA_adenyl_dom"/>
</dbReference>
<dbReference type="InterPro" id="IPR013221">
    <property type="entry name" value="Mur_ligase_cen"/>
</dbReference>
<evidence type="ECO:0000256" key="7">
    <source>
        <dbReference type="ARBA" id="ARBA00022984"/>
    </source>
</evidence>
<evidence type="ECO:0000256" key="2">
    <source>
        <dbReference type="ARBA" id="ARBA00022450"/>
    </source>
</evidence>
<keyword evidence="6 11" id="KW-0133">Cell shape</keyword>
<dbReference type="InterPro" id="IPR042099">
    <property type="entry name" value="ANL_N_sf"/>
</dbReference>
<dbReference type="Pfam" id="PF00501">
    <property type="entry name" value="AMP-binding"/>
    <property type="match status" value="1"/>
</dbReference>
<dbReference type="SUPFAM" id="SSF53244">
    <property type="entry name" value="MurD-like peptide ligases, peptide-binding domain"/>
    <property type="match status" value="1"/>
</dbReference>
<dbReference type="Pfam" id="PF02875">
    <property type="entry name" value="Mur_ligase_C"/>
    <property type="match status" value="1"/>
</dbReference>
<dbReference type="PANTHER" id="PTHR45527">
    <property type="entry name" value="NONRIBOSOMAL PEPTIDE SYNTHETASE"/>
    <property type="match status" value="1"/>
</dbReference>
<keyword evidence="4" id="KW-0597">Phosphoprotein</keyword>
<dbReference type="InterPro" id="IPR000873">
    <property type="entry name" value="AMP-dep_synth/lig_dom"/>
</dbReference>
<dbReference type="Proteomes" id="UP000251072">
    <property type="component" value="Unassembled WGS sequence"/>
</dbReference>
<keyword evidence="5 11" id="KW-0132">Cell division</keyword>
<keyword evidence="9 11" id="KW-0961">Cell wall biogenesis/degradation</keyword>
<organism evidence="13 14">
    <name type="scientific">Polynucleobacter paneuropaeus</name>
    <dbReference type="NCBI Taxonomy" id="2527775"/>
    <lineage>
        <taxon>Bacteria</taxon>
        <taxon>Pseudomonadati</taxon>
        <taxon>Pseudomonadota</taxon>
        <taxon>Betaproteobacteria</taxon>
        <taxon>Burkholderiales</taxon>
        <taxon>Burkholderiaceae</taxon>
        <taxon>Polynucleobacter</taxon>
    </lineage>
</organism>
<dbReference type="Gene3D" id="3.30.300.30">
    <property type="match status" value="1"/>
</dbReference>
<dbReference type="EC" id="6.3.2.8" evidence="1 11"/>